<gene>
    <name evidence="3" type="ORF">NCTC1934_06045</name>
</gene>
<keyword evidence="3" id="KW-0378">Hydrolase</keyword>
<evidence type="ECO:0000313" key="3">
    <source>
        <dbReference type="EMBL" id="SUD48708.1"/>
    </source>
</evidence>
<dbReference type="Gene3D" id="3.40.50.1110">
    <property type="entry name" value="SGNH hydrolase"/>
    <property type="match status" value="1"/>
</dbReference>
<evidence type="ECO:0000313" key="4">
    <source>
        <dbReference type="Proteomes" id="UP000255467"/>
    </source>
</evidence>
<dbReference type="PANTHER" id="PTHR37981:SF1">
    <property type="entry name" value="SGNH HYDROLASE-TYPE ESTERASE DOMAIN-CONTAINING PROTEIN"/>
    <property type="match status" value="1"/>
</dbReference>
<dbReference type="CDD" id="cd01823">
    <property type="entry name" value="SEST_like"/>
    <property type="match status" value="1"/>
</dbReference>
<dbReference type="Proteomes" id="UP000255467">
    <property type="component" value="Unassembled WGS sequence"/>
</dbReference>
<name>A0A379JJM9_9NOCA</name>
<reference evidence="3 4" key="1">
    <citation type="submission" date="2018-06" db="EMBL/GenBank/DDBJ databases">
        <authorList>
            <consortium name="Pathogen Informatics"/>
            <person name="Doyle S."/>
        </authorList>
    </citation>
    <scope>NUCLEOTIDE SEQUENCE [LARGE SCALE GENOMIC DNA]</scope>
    <source>
        <strain evidence="3 4">NCTC1934</strain>
    </source>
</reference>
<dbReference type="GO" id="GO:0004806">
    <property type="term" value="F:triacylglycerol lipase activity"/>
    <property type="evidence" value="ECO:0007669"/>
    <property type="project" value="UniProtKB-EC"/>
</dbReference>
<dbReference type="GO" id="GO:0019433">
    <property type="term" value="P:triglyceride catabolic process"/>
    <property type="evidence" value="ECO:0007669"/>
    <property type="project" value="TreeGrafter"/>
</dbReference>
<sequence>MFEEAARKTGAWREKNYVALGSSFAAGPGIAPRAPGVSRRVGRSRGNYPHLVAAAAGLELTDATCSGATCDHILRDSLFGMPPQLTAVRPDTDLVTVTVGGNDIGLTQYLLARRAPAPLRLLPAVARAADAEAALRRVDGVEERIVEVLEAIQARAPWARVLVVNYLSVVGPESPRDSVVDRTYRVLAEELAARTAAAAARAGAEVIDVRTPSLDHPHGSRDPWTVDFYVPLPGRRYPGAPCHPTAAGMAAAAALVLDRLIDVPPVR</sequence>
<organism evidence="3 4">
    <name type="scientific">Nocardia otitidiscaviarum</name>
    <dbReference type="NCBI Taxonomy" id="1823"/>
    <lineage>
        <taxon>Bacteria</taxon>
        <taxon>Bacillati</taxon>
        <taxon>Actinomycetota</taxon>
        <taxon>Actinomycetes</taxon>
        <taxon>Mycobacteriales</taxon>
        <taxon>Nocardiaceae</taxon>
        <taxon>Nocardia</taxon>
    </lineage>
</organism>
<feature type="domain" description="SGNH hydrolase-type esterase" evidence="2">
    <location>
        <begin position="19"/>
        <end position="251"/>
    </location>
</feature>
<dbReference type="Pfam" id="PF13472">
    <property type="entry name" value="Lipase_GDSL_2"/>
    <property type="match status" value="1"/>
</dbReference>
<dbReference type="InterPro" id="IPR037460">
    <property type="entry name" value="SEST-like"/>
</dbReference>
<keyword evidence="4" id="KW-1185">Reference proteome</keyword>
<protein>
    <submittedName>
        <fullName evidence="3">Lipase 2</fullName>
        <ecNumber evidence="3">3.1.1.3</ecNumber>
    </submittedName>
</protein>
<dbReference type="InterPro" id="IPR013830">
    <property type="entry name" value="SGNH_hydro"/>
</dbReference>
<dbReference type="EC" id="3.1.1.3" evidence="3"/>
<dbReference type="STRING" id="1406858.GCA_000710895_04719"/>
<evidence type="ECO:0000256" key="1">
    <source>
        <dbReference type="PIRSR" id="PIRSR637460-1"/>
    </source>
</evidence>
<evidence type="ECO:0000259" key="2">
    <source>
        <dbReference type="Pfam" id="PF13472"/>
    </source>
</evidence>
<dbReference type="EMBL" id="UGRY01000005">
    <property type="protein sequence ID" value="SUD48708.1"/>
    <property type="molecule type" value="Genomic_DNA"/>
</dbReference>
<dbReference type="SUPFAM" id="SSF52266">
    <property type="entry name" value="SGNH hydrolase"/>
    <property type="match status" value="1"/>
</dbReference>
<accession>A0A379JJM9</accession>
<feature type="active site" evidence="1">
    <location>
        <position position="243"/>
    </location>
</feature>
<dbReference type="AlphaFoldDB" id="A0A379JJM9"/>
<dbReference type="PANTHER" id="PTHR37981">
    <property type="entry name" value="LIPASE 2"/>
    <property type="match status" value="1"/>
</dbReference>
<feature type="active site" description="Nucleophile" evidence="1">
    <location>
        <position position="23"/>
    </location>
</feature>
<dbReference type="InterPro" id="IPR036514">
    <property type="entry name" value="SGNH_hydro_sf"/>
</dbReference>
<proteinExistence type="predicted"/>
<dbReference type="OrthoDB" id="5503950at2"/>
<dbReference type="RefSeq" id="WP_115061672.1">
    <property type="nucleotide sequence ID" value="NZ_UGRY01000005.1"/>
</dbReference>